<dbReference type="Gene3D" id="3.40.47.10">
    <property type="match status" value="1"/>
</dbReference>
<evidence type="ECO:0000313" key="2">
    <source>
        <dbReference type="EMBL" id="GET87209.1"/>
    </source>
</evidence>
<protein>
    <submittedName>
        <fullName evidence="2">Nonspecific lipid-transfer protein, putative</fullName>
    </submittedName>
</protein>
<dbReference type="InterPro" id="IPR002155">
    <property type="entry name" value="Thiolase"/>
</dbReference>
<evidence type="ECO:0000259" key="1">
    <source>
        <dbReference type="Pfam" id="PF22691"/>
    </source>
</evidence>
<feature type="domain" description="Thiolase C-terminal" evidence="1">
    <location>
        <begin position="264"/>
        <end position="405"/>
    </location>
</feature>
<dbReference type="SUPFAM" id="SSF53901">
    <property type="entry name" value="Thiolase-like"/>
    <property type="match status" value="2"/>
</dbReference>
<gene>
    <name evidence="2" type="ORF">LtaPh_1502700</name>
</gene>
<dbReference type="PANTHER" id="PTHR42870:SF2">
    <property type="entry name" value="LIPID-TRANSFER PROTEIN, PUTATIVE-RELATED"/>
    <property type="match status" value="1"/>
</dbReference>
<comment type="caution">
    <text evidence="2">The sequence shown here is derived from an EMBL/GenBank/DDBJ whole genome shotgun (WGS) entry which is preliminary data.</text>
</comment>
<dbReference type="Pfam" id="PF22691">
    <property type="entry name" value="Thiolase_C_1"/>
    <property type="match status" value="1"/>
</dbReference>
<dbReference type="AlphaFoldDB" id="A0A640KI95"/>
<keyword evidence="3" id="KW-1185">Reference proteome</keyword>
<dbReference type="EMBL" id="BLBS01000019">
    <property type="protein sequence ID" value="GET87209.1"/>
    <property type="molecule type" value="Genomic_DNA"/>
</dbReference>
<reference evidence="2" key="1">
    <citation type="submission" date="2019-11" db="EMBL/GenBank/DDBJ databases">
        <title>Leishmania tarentolae CDS.</title>
        <authorList>
            <person name="Goto Y."/>
            <person name="Yamagishi J."/>
        </authorList>
    </citation>
    <scope>NUCLEOTIDE SEQUENCE [LARGE SCALE GENOMIC DNA]</scope>
    <source>
        <strain evidence="2">Parrot Tar II</strain>
    </source>
</reference>
<dbReference type="OrthoDB" id="542135at2759"/>
<dbReference type="CDD" id="cd00829">
    <property type="entry name" value="SCP-x_thiolase"/>
    <property type="match status" value="1"/>
</dbReference>
<dbReference type="PANTHER" id="PTHR42870">
    <property type="entry name" value="ACETYL-COA C-ACETYLTRANSFERASE"/>
    <property type="match status" value="1"/>
</dbReference>
<dbReference type="GO" id="GO:0016747">
    <property type="term" value="F:acyltransferase activity, transferring groups other than amino-acyl groups"/>
    <property type="evidence" value="ECO:0007669"/>
    <property type="project" value="InterPro"/>
</dbReference>
<dbReference type="VEuPathDB" id="TriTrypDB:LtaPh_1502700"/>
<dbReference type="PIRSF" id="PIRSF000429">
    <property type="entry name" value="Ac-CoA_Ac_transf"/>
    <property type="match status" value="1"/>
</dbReference>
<sequence length="408" mass="43887">MIAMQRIRLVGVGRTAIGALKRDSIDLAREALALAFAEANITAKDVGALIATPSLSSGHFMQAHYLGTKFQLTAANPEMLFKTVDTGGASPVSSIGAALDLFRRMPRLNVAVVVSSDAVHTLPSSEFAKRSNESIPSPYLAEPHIPHGYDFYAQWQMKQYGLKREQLAMVPVLMSAMSARHPDAMCRKRYSLEEVLGARQIAPVTNLPECARRADGAVAIVLAREEHYKQHIATGPLDGRRPYILGVGEASGPLYPPATHEEVTPETFSCHRSMRLAYEAAGGLSASDIDFFGLYDCFPICFIRALEGAGLCREGEGGQMVEEAYNKAVQRGGDVDQSEFPINTHGGLMCFGAPWEVPAMYNVAEAVAQLGAQAGPRQIHPTPRRALVYGNGGVFSASAVAILGTDTP</sequence>
<dbReference type="InterPro" id="IPR016039">
    <property type="entry name" value="Thiolase-like"/>
</dbReference>
<name>A0A640KI95_LEITA</name>
<accession>A0A640KI95</accession>
<proteinExistence type="predicted"/>
<organism evidence="2 3">
    <name type="scientific">Leishmania tarentolae</name>
    <name type="common">Sauroleishmania tarentolae</name>
    <dbReference type="NCBI Taxonomy" id="5689"/>
    <lineage>
        <taxon>Eukaryota</taxon>
        <taxon>Discoba</taxon>
        <taxon>Euglenozoa</taxon>
        <taxon>Kinetoplastea</taxon>
        <taxon>Metakinetoplastina</taxon>
        <taxon>Trypanosomatida</taxon>
        <taxon>Trypanosomatidae</taxon>
        <taxon>Leishmaniinae</taxon>
        <taxon>Leishmania</taxon>
        <taxon>lizard Leishmania</taxon>
    </lineage>
</organism>
<evidence type="ECO:0000313" key="3">
    <source>
        <dbReference type="Proteomes" id="UP000419144"/>
    </source>
</evidence>
<dbReference type="InterPro" id="IPR055140">
    <property type="entry name" value="Thiolase_C_2"/>
</dbReference>
<dbReference type="Proteomes" id="UP000419144">
    <property type="component" value="Unassembled WGS sequence"/>
</dbReference>